<feature type="compositionally biased region" description="Low complexity" evidence="6">
    <location>
        <begin position="293"/>
        <end position="325"/>
    </location>
</feature>
<evidence type="ECO:0000256" key="6">
    <source>
        <dbReference type="SAM" id="MobiDB-lite"/>
    </source>
</evidence>
<keyword evidence="5" id="KW-0788">Thiol protease</keyword>
<dbReference type="PROSITE" id="PS50235">
    <property type="entry name" value="USP_3"/>
    <property type="match status" value="1"/>
</dbReference>
<evidence type="ECO:0000256" key="3">
    <source>
        <dbReference type="ARBA" id="ARBA00022670"/>
    </source>
</evidence>
<comment type="catalytic activity">
    <reaction evidence="1 5">
        <text>Thiol-dependent hydrolysis of ester, thioester, amide, peptide and isopeptide bonds formed by the C-terminal Gly of ubiquitin (a 76-residue protein attached to proteins as an intracellular targeting signal).</text>
        <dbReference type="EC" id="3.4.19.12"/>
    </reaction>
</comment>
<dbReference type="InterPro" id="IPR050164">
    <property type="entry name" value="Peptidase_C19"/>
</dbReference>
<dbReference type="GO" id="GO:0005829">
    <property type="term" value="C:cytosol"/>
    <property type="evidence" value="ECO:0007669"/>
    <property type="project" value="TreeGrafter"/>
</dbReference>
<feature type="region of interest" description="Disordered" evidence="6">
    <location>
        <begin position="625"/>
        <end position="872"/>
    </location>
</feature>
<dbReference type="OrthoDB" id="27652at2759"/>
<dbReference type="InterPro" id="IPR001394">
    <property type="entry name" value="Peptidase_C19_UCH"/>
</dbReference>
<dbReference type="Pfam" id="PF00443">
    <property type="entry name" value="UCH"/>
    <property type="match status" value="1"/>
</dbReference>
<reference evidence="8" key="1">
    <citation type="submission" date="2022-07" db="EMBL/GenBank/DDBJ databases">
        <title>Phylogenomic reconstructions and comparative analyses of Kickxellomycotina fungi.</title>
        <authorList>
            <person name="Reynolds N.K."/>
            <person name="Stajich J.E."/>
            <person name="Barry K."/>
            <person name="Grigoriev I.V."/>
            <person name="Crous P."/>
            <person name="Smith M.E."/>
        </authorList>
    </citation>
    <scope>NUCLEOTIDE SEQUENCE</scope>
    <source>
        <strain evidence="8">RSA 1196</strain>
    </source>
</reference>
<evidence type="ECO:0000313" key="9">
    <source>
        <dbReference type="Proteomes" id="UP001150925"/>
    </source>
</evidence>
<protein>
    <recommendedName>
        <fullName evidence="5">Ubiquitin carboxyl-terminal hydrolase</fullName>
        <ecNumber evidence="5">3.4.19.12</ecNumber>
    </recommendedName>
</protein>
<feature type="region of interest" description="Disordered" evidence="6">
    <location>
        <begin position="117"/>
        <end position="195"/>
    </location>
</feature>
<comment type="caution">
    <text evidence="8">The sequence shown here is derived from an EMBL/GenBank/DDBJ whole genome shotgun (WGS) entry which is preliminary data.</text>
</comment>
<evidence type="ECO:0000259" key="7">
    <source>
        <dbReference type="PROSITE" id="PS50235"/>
    </source>
</evidence>
<gene>
    <name evidence="8" type="ORF">IWQ62_002615</name>
</gene>
<dbReference type="InterPro" id="IPR038765">
    <property type="entry name" value="Papain-like_cys_pep_sf"/>
</dbReference>
<dbReference type="PROSITE" id="PS00972">
    <property type="entry name" value="USP_1"/>
    <property type="match status" value="1"/>
</dbReference>
<evidence type="ECO:0000256" key="1">
    <source>
        <dbReference type="ARBA" id="ARBA00000707"/>
    </source>
</evidence>
<dbReference type="EMBL" id="JANBPY010000579">
    <property type="protein sequence ID" value="KAJ1965649.1"/>
    <property type="molecule type" value="Genomic_DNA"/>
</dbReference>
<dbReference type="PANTHER" id="PTHR24006:SF733">
    <property type="entry name" value="RE52890P"/>
    <property type="match status" value="1"/>
</dbReference>
<dbReference type="GO" id="GO:0006508">
    <property type="term" value="P:proteolysis"/>
    <property type="evidence" value="ECO:0007669"/>
    <property type="project" value="UniProtKB-KW"/>
</dbReference>
<dbReference type="CDD" id="cd02663">
    <property type="entry name" value="Peptidase_C19G"/>
    <property type="match status" value="1"/>
</dbReference>
<comment type="similarity">
    <text evidence="2 5">Belongs to the peptidase C19 family.</text>
</comment>
<feature type="region of interest" description="Disordered" evidence="6">
    <location>
        <begin position="534"/>
        <end position="593"/>
    </location>
</feature>
<dbReference type="Proteomes" id="UP001150925">
    <property type="component" value="Unassembled WGS sequence"/>
</dbReference>
<feature type="compositionally biased region" description="Polar residues" evidence="6">
    <location>
        <begin position="165"/>
        <end position="191"/>
    </location>
</feature>
<dbReference type="EC" id="3.4.19.12" evidence="5"/>
<dbReference type="GO" id="GO:0005634">
    <property type="term" value="C:nucleus"/>
    <property type="evidence" value="ECO:0007669"/>
    <property type="project" value="TreeGrafter"/>
</dbReference>
<feature type="domain" description="USP" evidence="7">
    <location>
        <begin position="29"/>
        <end position="526"/>
    </location>
</feature>
<dbReference type="InterPro" id="IPR018200">
    <property type="entry name" value="USP_CS"/>
</dbReference>
<evidence type="ECO:0000256" key="2">
    <source>
        <dbReference type="ARBA" id="ARBA00009085"/>
    </source>
</evidence>
<feature type="compositionally biased region" description="Polar residues" evidence="6">
    <location>
        <begin position="560"/>
        <end position="573"/>
    </location>
</feature>
<dbReference type="PANTHER" id="PTHR24006">
    <property type="entry name" value="UBIQUITIN CARBOXYL-TERMINAL HYDROLASE"/>
    <property type="match status" value="1"/>
</dbReference>
<keyword evidence="4 5" id="KW-0378">Hydrolase</keyword>
<feature type="compositionally biased region" description="Polar residues" evidence="6">
    <location>
        <begin position="748"/>
        <end position="762"/>
    </location>
</feature>
<evidence type="ECO:0000313" key="8">
    <source>
        <dbReference type="EMBL" id="KAJ1965649.1"/>
    </source>
</evidence>
<keyword evidence="5" id="KW-0833">Ubl conjugation pathway</keyword>
<feature type="compositionally biased region" description="Low complexity" evidence="6">
    <location>
        <begin position="823"/>
        <end position="846"/>
    </location>
</feature>
<feature type="region of interest" description="Disordered" evidence="6">
    <location>
        <begin position="282"/>
        <end position="327"/>
    </location>
</feature>
<organism evidence="8 9">
    <name type="scientific">Dispira parvispora</name>
    <dbReference type="NCBI Taxonomy" id="1520584"/>
    <lineage>
        <taxon>Eukaryota</taxon>
        <taxon>Fungi</taxon>
        <taxon>Fungi incertae sedis</taxon>
        <taxon>Zoopagomycota</taxon>
        <taxon>Kickxellomycotina</taxon>
        <taxon>Dimargaritomycetes</taxon>
        <taxon>Dimargaritales</taxon>
        <taxon>Dimargaritaceae</taxon>
        <taxon>Dispira</taxon>
    </lineage>
</organism>
<feature type="compositionally biased region" description="Basic and acidic residues" evidence="6">
    <location>
        <begin position="861"/>
        <end position="872"/>
    </location>
</feature>
<sequence length="872" mass="94889">MSFMKWIGIGPSSKTTDTDTWPGNTERYYGLENFGNTCYCNSILQALYHCPPFRDCVLGYPQYYLSDQTFASGDTTIVEGETVTTDTISNRTDQAINGNQPAGSAATLLEVAKENDTPASFLHTNRQKGSRSPQPPFRRLNSARGLNGQASTNNFNGLTEPPLTRAQSYNVMSLARSSKSGSNGTNASGLTPSLPPHMSATSMGVADSIFTALKDLFYALSVQKKRTGVYSPNSFIQKLRKENEIYRSTMHQDAHEFLNYILNTIVEDVAKIQSQLLARRGSVNSVTSENGHSDPISTSSSGRGSTTDSNPSSGPPTSGSSGLSSKKPAKMWVHTLFEGELTNETKCLTCETVSSRKESFLDLSIDIDDHSSVTSCLRQFSASELLCQRNKFFCDQCGGLQEAEKRMKIQKLPNILALHLKRFKYQEHLGRHMKLSCRVVFPMELRLPNTTEGSTNPDRLYSLFAVCVHIGGGPNQGHYVSVVKSHDQWILFDDDTVELIEEDNISHYFGDHPRAGSGYLLFYQANDLDPAALDLPRFGEGSPPSSFVSPRDPLTDDLEGSTSKLAQATSRATWESDKPVATTTDTASKRSSSLFIPRNGDSLAINSVKTRSPSLHAQRSLDQTTLRGSLSDLPPDQPAQIPVPGSRPSNQFIPHSVPSTYQSQPSANNGWRTQSNSHLKTYPTPPNVALPALPRSPSRVHYKGDDKIPALTPPLAPLPLMHRTRSNDPSMSPETPEDNTLPGRLNDNHSTLPYGSAPTATMTGGIPSVSPLPNIPPRHNGLPQNGLRCSPLSALPPSPEVISDSRGSLTLPRATGNSTILTPNRPSLNTLSSPSSLATTLSNPSSWFSRRDPGSASSNGKSKESTKFWKPM</sequence>
<keyword evidence="9" id="KW-1185">Reference proteome</keyword>
<feature type="compositionally biased region" description="Polar residues" evidence="6">
    <location>
        <begin position="148"/>
        <end position="157"/>
    </location>
</feature>
<dbReference type="AlphaFoldDB" id="A0A9W8AVC5"/>
<dbReference type="SUPFAM" id="SSF54001">
    <property type="entry name" value="Cysteine proteinases"/>
    <property type="match status" value="1"/>
</dbReference>
<dbReference type="GO" id="GO:0016579">
    <property type="term" value="P:protein deubiquitination"/>
    <property type="evidence" value="ECO:0007669"/>
    <property type="project" value="InterPro"/>
</dbReference>
<name>A0A9W8AVC5_9FUNG</name>
<dbReference type="GO" id="GO:0004843">
    <property type="term" value="F:cysteine-type deubiquitinase activity"/>
    <property type="evidence" value="ECO:0007669"/>
    <property type="project" value="UniProtKB-UniRule"/>
</dbReference>
<dbReference type="InterPro" id="IPR028889">
    <property type="entry name" value="USP"/>
</dbReference>
<keyword evidence="3 5" id="KW-0645">Protease</keyword>
<feature type="compositionally biased region" description="Polar residues" evidence="6">
    <location>
        <begin position="647"/>
        <end position="679"/>
    </location>
</feature>
<evidence type="ECO:0000256" key="4">
    <source>
        <dbReference type="ARBA" id="ARBA00022801"/>
    </source>
</evidence>
<dbReference type="Gene3D" id="3.90.70.10">
    <property type="entry name" value="Cysteine proteinases"/>
    <property type="match status" value="2"/>
</dbReference>
<accession>A0A9W8AVC5</accession>
<dbReference type="PROSITE" id="PS00973">
    <property type="entry name" value="USP_2"/>
    <property type="match status" value="1"/>
</dbReference>
<evidence type="ECO:0000256" key="5">
    <source>
        <dbReference type="RuleBase" id="RU366025"/>
    </source>
</evidence>
<feature type="non-terminal residue" evidence="8">
    <location>
        <position position="872"/>
    </location>
</feature>
<feature type="compositionally biased region" description="Polar residues" evidence="6">
    <location>
        <begin position="581"/>
        <end position="593"/>
    </location>
</feature>
<proteinExistence type="inferred from homology"/>
<dbReference type="CDD" id="cd02257">
    <property type="entry name" value="Peptidase_C19"/>
    <property type="match status" value="1"/>
</dbReference>